<organism evidence="2">
    <name type="scientific">Cucumis melo</name>
    <name type="common">Muskmelon</name>
    <dbReference type="NCBI Taxonomy" id="3656"/>
    <lineage>
        <taxon>Eukaryota</taxon>
        <taxon>Viridiplantae</taxon>
        <taxon>Streptophyta</taxon>
        <taxon>Embryophyta</taxon>
        <taxon>Tracheophyta</taxon>
        <taxon>Spermatophyta</taxon>
        <taxon>Magnoliopsida</taxon>
        <taxon>eudicotyledons</taxon>
        <taxon>Gunneridae</taxon>
        <taxon>Pentapetalae</taxon>
        <taxon>rosids</taxon>
        <taxon>fabids</taxon>
        <taxon>Cucurbitales</taxon>
        <taxon>Cucurbitaceae</taxon>
        <taxon>Benincaseae</taxon>
        <taxon>Cucumis</taxon>
    </lineage>
</organism>
<evidence type="ECO:0000256" key="1">
    <source>
        <dbReference type="SAM" id="MobiDB-lite"/>
    </source>
</evidence>
<dbReference type="AlphaFoldDB" id="A0A9I9EBK3"/>
<dbReference type="EnsemblPlants" id="MELO3C031527.2.1">
    <property type="protein sequence ID" value="MELO3C031527.2.1"/>
    <property type="gene ID" value="MELO3C031527.2"/>
</dbReference>
<evidence type="ECO:0000313" key="2">
    <source>
        <dbReference type="EnsemblPlants" id="MELO3C031527.2.1"/>
    </source>
</evidence>
<proteinExistence type="predicted"/>
<feature type="region of interest" description="Disordered" evidence="1">
    <location>
        <begin position="44"/>
        <end position="65"/>
    </location>
</feature>
<dbReference type="Gramene" id="MELO3C031527.2.1">
    <property type="protein sequence ID" value="MELO3C031527.2.1"/>
    <property type="gene ID" value="MELO3C031527.2"/>
</dbReference>
<protein>
    <submittedName>
        <fullName evidence="2">Uncharacterized protein</fullName>
    </submittedName>
</protein>
<name>A0A9I9EBK3_CUCME</name>
<accession>A0A9I9EBK3</accession>
<reference evidence="2" key="1">
    <citation type="submission" date="2023-03" db="UniProtKB">
        <authorList>
            <consortium name="EnsemblPlants"/>
        </authorList>
    </citation>
    <scope>IDENTIFICATION</scope>
</reference>
<sequence length="65" mass="7212">MISLQGRTEGVEPPSGLSMPFQLYSIQSHLPLSGYTEFGEIFNQTPSESEQEEGGFIKANATRYK</sequence>